<dbReference type="AlphaFoldDB" id="A0A1K0FDD5"/>
<organism evidence="2 3">
    <name type="scientific">Couchioplanes caeruleus subsp. caeruleus</name>
    <dbReference type="NCBI Taxonomy" id="56427"/>
    <lineage>
        <taxon>Bacteria</taxon>
        <taxon>Bacillati</taxon>
        <taxon>Actinomycetota</taxon>
        <taxon>Actinomycetes</taxon>
        <taxon>Micromonosporales</taxon>
        <taxon>Micromonosporaceae</taxon>
        <taxon>Couchioplanes</taxon>
    </lineage>
</organism>
<feature type="transmembrane region" description="Helical" evidence="1">
    <location>
        <begin position="12"/>
        <end position="31"/>
    </location>
</feature>
<keyword evidence="1" id="KW-0812">Transmembrane</keyword>
<sequence length="175" mass="18014">MNGLKVARSRDTAAGVALAVAAIGVVAILVSDPTRPVDAGTELAAVTLVTAVVVCGGTGLGAVITLLSARTASTGEWLRRSAAGVALLSPAAIYVTWPFLAQGWDFDTCGTLIARNQSAFRYSPDFQQVCESAAQEQLLRAIVWAGVGCAAAVAYGLGLRRWRGVRASRPPGADS</sequence>
<keyword evidence="3" id="KW-1185">Reference proteome</keyword>
<accession>A0A1K0FDD5</accession>
<reference evidence="2 3" key="1">
    <citation type="submission" date="2016-09" db="EMBL/GenBank/DDBJ databases">
        <title>Couchioplanes caeruleus draft genome sequence.</title>
        <authorList>
            <person name="Sheehan J."/>
            <person name="Caffrey P."/>
        </authorList>
    </citation>
    <scope>NUCLEOTIDE SEQUENCE [LARGE SCALE GENOMIC DNA]</scope>
    <source>
        <strain evidence="2 3">DSM 43634</strain>
    </source>
</reference>
<evidence type="ECO:0000256" key="1">
    <source>
        <dbReference type="SAM" id="Phobius"/>
    </source>
</evidence>
<feature type="transmembrane region" description="Helical" evidence="1">
    <location>
        <begin position="43"/>
        <end position="69"/>
    </location>
</feature>
<feature type="transmembrane region" description="Helical" evidence="1">
    <location>
        <begin position="141"/>
        <end position="159"/>
    </location>
</feature>
<keyword evidence="1" id="KW-1133">Transmembrane helix</keyword>
<dbReference type="RefSeq" id="WP_071808630.1">
    <property type="nucleotide sequence ID" value="NZ_MEIA01000449.1"/>
</dbReference>
<evidence type="ECO:0000313" key="3">
    <source>
        <dbReference type="Proteomes" id="UP000182486"/>
    </source>
</evidence>
<name>A0A1K0FDD5_9ACTN</name>
<dbReference type="EMBL" id="MEIA01000449">
    <property type="protein sequence ID" value="OJF10855.1"/>
    <property type="molecule type" value="Genomic_DNA"/>
</dbReference>
<proteinExistence type="predicted"/>
<evidence type="ECO:0000313" key="2">
    <source>
        <dbReference type="EMBL" id="OJF10855.1"/>
    </source>
</evidence>
<feature type="transmembrane region" description="Helical" evidence="1">
    <location>
        <begin position="81"/>
        <end position="100"/>
    </location>
</feature>
<protein>
    <submittedName>
        <fullName evidence="2">Uncharacterized protein</fullName>
    </submittedName>
</protein>
<dbReference type="Proteomes" id="UP000182486">
    <property type="component" value="Unassembled WGS sequence"/>
</dbReference>
<comment type="caution">
    <text evidence="2">The sequence shown here is derived from an EMBL/GenBank/DDBJ whole genome shotgun (WGS) entry which is preliminary data.</text>
</comment>
<gene>
    <name evidence="2" type="ORF">BG844_29705</name>
</gene>
<keyword evidence="1" id="KW-0472">Membrane</keyword>